<evidence type="ECO:0008006" key="3">
    <source>
        <dbReference type="Google" id="ProtNLM"/>
    </source>
</evidence>
<dbReference type="EMBL" id="BMAT01009378">
    <property type="protein sequence ID" value="GFS05271.1"/>
    <property type="molecule type" value="Genomic_DNA"/>
</dbReference>
<reference evidence="1 2" key="1">
    <citation type="journal article" date="2021" name="Elife">
        <title>Chloroplast acquisition without the gene transfer in kleptoplastic sea slugs, Plakobranchus ocellatus.</title>
        <authorList>
            <person name="Maeda T."/>
            <person name="Takahashi S."/>
            <person name="Yoshida T."/>
            <person name="Shimamura S."/>
            <person name="Takaki Y."/>
            <person name="Nagai Y."/>
            <person name="Toyoda A."/>
            <person name="Suzuki Y."/>
            <person name="Arimoto A."/>
            <person name="Ishii H."/>
            <person name="Satoh N."/>
            <person name="Nishiyama T."/>
            <person name="Hasebe M."/>
            <person name="Maruyama T."/>
            <person name="Minagawa J."/>
            <person name="Obokata J."/>
            <person name="Shigenobu S."/>
        </authorList>
    </citation>
    <scope>NUCLEOTIDE SEQUENCE [LARGE SCALE GENOMIC DNA]</scope>
</reference>
<evidence type="ECO:0000313" key="1">
    <source>
        <dbReference type="EMBL" id="GFS05271.1"/>
    </source>
</evidence>
<proteinExistence type="predicted"/>
<accession>A0AAV4I9C8</accession>
<evidence type="ECO:0000313" key="2">
    <source>
        <dbReference type="Proteomes" id="UP000762676"/>
    </source>
</evidence>
<keyword evidence="2" id="KW-1185">Reference proteome</keyword>
<organism evidence="1 2">
    <name type="scientific">Elysia marginata</name>
    <dbReference type="NCBI Taxonomy" id="1093978"/>
    <lineage>
        <taxon>Eukaryota</taxon>
        <taxon>Metazoa</taxon>
        <taxon>Spiralia</taxon>
        <taxon>Lophotrochozoa</taxon>
        <taxon>Mollusca</taxon>
        <taxon>Gastropoda</taxon>
        <taxon>Heterobranchia</taxon>
        <taxon>Euthyneura</taxon>
        <taxon>Panpulmonata</taxon>
        <taxon>Sacoglossa</taxon>
        <taxon>Placobranchoidea</taxon>
        <taxon>Plakobranchidae</taxon>
        <taxon>Elysia</taxon>
    </lineage>
</organism>
<sequence length="135" mass="15121">MIPKPGDTRISTLKFADDTSIQERQRFLCVEALWTELTKQSYTCLRPHTPTLMLPISKTLNIAIHSSGSFSQQLPPIISTAGGACHRKLDIIVQVTSREHLRGTIEHQARCTIDSERQRETQGAVWGVDTSTLHL</sequence>
<gene>
    <name evidence="1" type="ORF">ElyMa_004677300</name>
</gene>
<name>A0AAV4I9C8_9GAST</name>
<comment type="caution">
    <text evidence="1">The sequence shown here is derived from an EMBL/GenBank/DDBJ whole genome shotgun (WGS) entry which is preliminary data.</text>
</comment>
<dbReference type="Proteomes" id="UP000762676">
    <property type="component" value="Unassembled WGS sequence"/>
</dbReference>
<protein>
    <recommendedName>
        <fullName evidence="3">Reverse transcriptase domain-containing protein</fullName>
    </recommendedName>
</protein>
<dbReference type="AlphaFoldDB" id="A0AAV4I9C8"/>